<evidence type="ECO:0000313" key="3">
    <source>
        <dbReference type="Proteomes" id="UP000269721"/>
    </source>
</evidence>
<keyword evidence="3" id="KW-1185">Reference proteome</keyword>
<evidence type="ECO:0000313" key="2">
    <source>
        <dbReference type="EMBL" id="RKO88183.1"/>
    </source>
</evidence>
<name>A0A4P9W9M6_9FUNG</name>
<proteinExistence type="predicted"/>
<protein>
    <recommendedName>
        <fullName evidence="4">F-box domain-containing protein</fullName>
    </recommendedName>
</protein>
<feature type="region of interest" description="Disordered" evidence="1">
    <location>
        <begin position="262"/>
        <end position="304"/>
    </location>
</feature>
<feature type="compositionally biased region" description="Polar residues" evidence="1">
    <location>
        <begin position="268"/>
        <end position="278"/>
    </location>
</feature>
<gene>
    <name evidence="2" type="ORF">BDK51DRAFT_44564</name>
</gene>
<evidence type="ECO:0008006" key="4">
    <source>
        <dbReference type="Google" id="ProtNLM"/>
    </source>
</evidence>
<dbReference type="EMBL" id="KZ996886">
    <property type="protein sequence ID" value="RKO88183.1"/>
    <property type="molecule type" value="Genomic_DNA"/>
</dbReference>
<dbReference type="OrthoDB" id="10257471at2759"/>
<evidence type="ECO:0000256" key="1">
    <source>
        <dbReference type="SAM" id="MobiDB-lite"/>
    </source>
</evidence>
<organism evidence="2 3">
    <name type="scientific">Blyttiomyces helicus</name>
    <dbReference type="NCBI Taxonomy" id="388810"/>
    <lineage>
        <taxon>Eukaryota</taxon>
        <taxon>Fungi</taxon>
        <taxon>Fungi incertae sedis</taxon>
        <taxon>Chytridiomycota</taxon>
        <taxon>Chytridiomycota incertae sedis</taxon>
        <taxon>Chytridiomycetes</taxon>
        <taxon>Chytridiomycetes incertae sedis</taxon>
        <taxon>Blyttiomyces</taxon>
    </lineage>
</organism>
<dbReference type="AlphaFoldDB" id="A0A4P9W9M6"/>
<sequence>MSSAIENAESKGSVFYPAMAALPIKVGECGGETKGGVDEARGVCVEGAGNGHVGCHFAEGADCMVGANADGGQNRAQREVKPDMEGGCRNRATNLQVTGLEFPFGADLVDLRAAGATLVVDDIEGVGFLDGACCAPPTPRTTAPTQHRVLFIEPGVQVSPMISGSAKVGCRRARKSECLGGSGGRAAQAWPNKNVIDVPEQRAESRSATNVAERHVNHFYNSVDSLPSDGALHFIIAGSLMMGAERKDQARLIDLVSDGLGSEGITGSPETTPSTQGSFHRDPGGSGVIRHVSTSNSASTRGPPISPTAAATTFWVLGPPGLNELNGLNIKANSQNAGHLLATHASMISPTLLTPRPRLVTDFLRRILHSLPDSQAVRSRCADLRSAALVCRDWEPFASERIWTHVALRSPEALRRFMESSRASMRRSERTALVRTLELRTSDWCTVDVEFALFVPRLRDLWERSSLRRYCPIPRLLFAPGGARNRIPDVNAQLLRGGCRKVTVSISPPWSEASGASSACASARRSPHIHGRTNGFTTFSSGSMELPCFEAESLPNLETFQFYHGYFETLLPSLVKLRPPLRRMRLSEDLWNSEGGLGNLVRACPSIDHLELVSDINNPEISLPLIEHHRPLTTLSASYAPGVPIFGSSILTARTASTTPFSPASLRPLLVSSPGPARLPGRIAFIADLKRGCPNLRCVHLNVVDIPFFSGAGPDWGSGVSIFGRVLETPPHSCRRFL</sequence>
<dbReference type="Proteomes" id="UP000269721">
    <property type="component" value="Unassembled WGS sequence"/>
</dbReference>
<accession>A0A4P9W9M6</accession>
<reference evidence="3" key="1">
    <citation type="journal article" date="2018" name="Nat. Microbiol.">
        <title>Leveraging single-cell genomics to expand the fungal tree of life.</title>
        <authorList>
            <person name="Ahrendt S.R."/>
            <person name="Quandt C.A."/>
            <person name="Ciobanu D."/>
            <person name="Clum A."/>
            <person name="Salamov A."/>
            <person name="Andreopoulos B."/>
            <person name="Cheng J.F."/>
            <person name="Woyke T."/>
            <person name="Pelin A."/>
            <person name="Henrissat B."/>
            <person name="Reynolds N.K."/>
            <person name="Benny G.L."/>
            <person name="Smith M.E."/>
            <person name="James T.Y."/>
            <person name="Grigoriev I.V."/>
        </authorList>
    </citation>
    <scope>NUCLEOTIDE SEQUENCE [LARGE SCALE GENOMIC DNA]</scope>
</reference>